<keyword evidence="2" id="KW-0812">Transmembrane</keyword>
<dbReference type="PROSITE" id="PS00018">
    <property type="entry name" value="EF_HAND_1"/>
    <property type="match status" value="1"/>
</dbReference>
<name>A0A223EL59_9BACI</name>
<keyword evidence="2" id="KW-1133">Transmembrane helix</keyword>
<gene>
    <name evidence="3" type="ORF">BS1321_19950</name>
</gene>
<dbReference type="InterPro" id="IPR018247">
    <property type="entry name" value="EF_Hand_1_Ca_BS"/>
</dbReference>
<protein>
    <recommendedName>
        <fullName evidence="5">EF-hand domain-containing protein</fullName>
    </recommendedName>
</protein>
<organism evidence="3 4">
    <name type="scientific">Peribacillus simplex NBRC 15720 = DSM 1321</name>
    <dbReference type="NCBI Taxonomy" id="1349754"/>
    <lineage>
        <taxon>Bacteria</taxon>
        <taxon>Bacillati</taxon>
        <taxon>Bacillota</taxon>
        <taxon>Bacilli</taxon>
        <taxon>Bacillales</taxon>
        <taxon>Bacillaceae</taxon>
        <taxon>Peribacillus</taxon>
    </lineage>
</organism>
<evidence type="ECO:0008006" key="5">
    <source>
        <dbReference type="Google" id="ProtNLM"/>
    </source>
</evidence>
<accession>A0A223EL59</accession>
<dbReference type="EMBL" id="CP017704">
    <property type="protein sequence ID" value="ASS95978.1"/>
    <property type="molecule type" value="Genomic_DNA"/>
</dbReference>
<dbReference type="Proteomes" id="UP000214618">
    <property type="component" value="Chromosome"/>
</dbReference>
<keyword evidence="2" id="KW-0472">Membrane</keyword>
<evidence type="ECO:0000256" key="1">
    <source>
        <dbReference type="SAM" id="MobiDB-lite"/>
    </source>
</evidence>
<evidence type="ECO:0000313" key="4">
    <source>
        <dbReference type="Proteomes" id="UP000214618"/>
    </source>
</evidence>
<sequence length="173" mass="19921">MASIQEKLLNNFHKKQYIEEQLIRFLESQKYTEINIADVSSPKQLDKIVKLKRFQMNFFKEYRTLFVGIDSEGNVTYSRMENNLVNEHPGVYAGLGALLGCLIPIVAVVGLVIWLVVAIIGDVVEKWNSHNEEVDTYEYNPDDKDSDGDVDYDDVEKHLNDSLEEDMNDGDDW</sequence>
<feature type="compositionally biased region" description="Acidic residues" evidence="1">
    <location>
        <begin position="144"/>
        <end position="154"/>
    </location>
</feature>
<feature type="transmembrane region" description="Helical" evidence="2">
    <location>
        <begin position="91"/>
        <end position="120"/>
    </location>
</feature>
<proteinExistence type="predicted"/>
<dbReference type="AlphaFoldDB" id="A0A223EL59"/>
<feature type="region of interest" description="Disordered" evidence="1">
    <location>
        <begin position="135"/>
        <end position="173"/>
    </location>
</feature>
<evidence type="ECO:0000256" key="2">
    <source>
        <dbReference type="SAM" id="Phobius"/>
    </source>
</evidence>
<feature type="compositionally biased region" description="Acidic residues" evidence="1">
    <location>
        <begin position="162"/>
        <end position="173"/>
    </location>
</feature>
<reference evidence="3 4" key="1">
    <citation type="submission" date="2016-10" db="EMBL/GenBank/DDBJ databases">
        <title>The whole genome sequencing and assembly of Bacillus simplex DSM 1321 strain.</title>
        <authorList>
            <person name="Park M.-K."/>
            <person name="Lee Y.-J."/>
            <person name="Yi H."/>
            <person name="Bahn Y.-S."/>
            <person name="Kim J.F."/>
            <person name="Lee D.-W."/>
        </authorList>
    </citation>
    <scope>NUCLEOTIDE SEQUENCE [LARGE SCALE GENOMIC DNA]</scope>
    <source>
        <strain evidence="3 4">DSM 1321</strain>
    </source>
</reference>
<evidence type="ECO:0000313" key="3">
    <source>
        <dbReference type="EMBL" id="ASS95978.1"/>
    </source>
</evidence>